<evidence type="ECO:0000313" key="3">
    <source>
        <dbReference type="EMBL" id="MBX8643645.1"/>
    </source>
</evidence>
<dbReference type="Gene3D" id="3.40.50.1580">
    <property type="entry name" value="Nucleoside phosphorylase domain"/>
    <property type="match status" value="1"/>
</dbReference>
<dbReference type="EMBL" id="JAHEAC010000014">
    <property type="protein sequence ID" value="MBX8643645.1"/>
    <property type="molecule type" value="Genomic_DNA"/>
</dbReference>
<dbReference type="GO" id="GO:0003824">
    <property type="term" value="F:catalytic activity"/>
    <property type="evidence" value="ECO:0007669"/>
    <property type="project" value="InterPro"/>
</dbReference>
<dbReference type="InterPro" id="IPR035994">
    <property type="entry name" value="Nucleoside_phosphorylase_sf"/>
</dbReference>
<comment type="caution">
    <text evidence="2">The sequence shown here is derived from an EMBL/GenBank/DDBJ whole genome shotgun (WGS) entry which is preliminary data.</text>
</comment>
<dbReference type="GO" id="GO:0005829">
    <property type="term" value="C:cytosol"/>
    <property type="evidence" value="ECO:0007669"/>
    <property type="project" value="TreeGrafter"/>
</dbReference>
<protein>
    <submittedName>
        <fullName evidence="2">Nucleoside phosphorylase</fullName>
    </submittedName>
</protein>
<name>A0A8J7YS00_9ARCH</name>
<evidence type="ECO:0000313" key="4">
    <source>
        <dbReference type="Proteomes" id="UP000716004"/>
    </source>
</evidence>
<organism evidence="2 4">
    <name type="scientific">Candidatus Sysuiplasma superficiale</name>
    <dbReference type="NCBI Taxonomy" id="2823368"/>
    <lineage>
        <taxon>Archaea</taxon>
        <taxon>Methanobacteriati</taxon>
        <taxon>Thermoplasmatota</taxon>
        <taxon>Thermoplasmata</taxon>
        <taxon>Candidatus Sysuiplasmatales</taxon>
        <taxon>Candidatus Sysuiplasmataceae</taxon>
        <taxon>Candidatus Sysuiplasma</taxon>
    </lineage>
</organism>
<dbReference type="CDD" id="cd17767">
    <property type="entry name" value="UP_EcUdp-like"/>
    <property type="match status" value="1"/>
</dbReference>
<dbReference type="SUPFAM" id="SSF53167">
    <property type="entry name" value="Purine and uridine phosphorylases"/>
    <property type="match status" value="1"/>
</dbReference>
<dbReference type="AlphaFoldDB" id="A0A8J7YS00"/>
<dbReference type="InterPro" id="IPR000845">
    <property type="entry name" value="Nucleoside_phosphorylase_d"/>
</dbReference>
<dbReference type="PANTHER" id="PTHR43691:SF13">
    <property type="entry name" value="URIDINE PHOSPHORYLASE"/>
    <property type="match status" value="1"/>
</dbReference>
<dbReference type="Proteomes" id="UP000750197">
    <property type="component" value="Unassembled WGS sequence"/>
</dbReference>
<reference evidence="2" key="1">
    <citation type="submission" date="2021-04" db="EMBL/GenBank/DDBJ databases">
        <title>Genomic insights into ecological role and evolution of a novel Thermoplasmata order Candidatus Sysuiplasmatales.</title>
        <authorList>
            <person name="Yuan Y."/>
        </authorList>
    </citation>
    <scope>NUCLEOTIDE SEQUENCE</scope>
    <source>
        <strain evidence="3">TUT19-bin139</strain>
        <strain evidence="2">YP2-bin.285</strain>
    </source>
</reference>
<gene>
    <name evidence="2" type="ORF">J9259_04025</name>
    <name evidence="3" type="ORF">KIY12_02810</name>
</gene>
<dbReference type="GO" id="GO:0009116">
    <property type="term" value="P:nucleoside metabolic process"/>
    <property type="evidence" value="ECO:0007669"/>
    <property type="project" value="InterPro"/>
</dbReference>
<proteinExistence type="predicted"/>
<accession>A0A8J7YS00</accession>
<dbReference type="Pfam" id="PF01048">
    <property type="entry name" value="PNP_UDP_1"/>
    <property type="match status" value="1"/>
</dbReference>
<dbReference type="EMBL" id="JAGVSJ010000007">
    <property type="protein sequence ID" value="MBX8631673.1"/>
    <property type="molecule type" value="Genomic_DNA"/>
</dbReference>
<feature type="domain" description="Nucleoside phosphorylase" evidence="1">
    <location>
        <begin position="16"/>
        <end position="256"/>
    </location>
</feature>
<dbReference type="PANTHER" id="PTHR43691">
    <property type="entry name" value="URIDINE PHOSPHORYLASE"/>
    <property type="match status" value="1"/>
</dbReference>
<evidence type="ECO:0000313" key="2">
    <source>
        <dbReference type="EMBL" id="MBX8631673.1"/>
    </source>
</evidence>
<evidence type="ECO:0000259" key="1">
    <source>
        <dbReference type="Pfam" id="PF01048"/>
    </source>
</evidence>
<sequence length="264" mass="28891">MPRQIITGIDEKEGARYALICGDPERVPKIASRLSGGRQIRQIREFNIFSGMINRARVNVASTGIGGPSTAILMEEMANTGTDTFIRVGTSGGLDERLRKGDLVITTAAFRKDGTSRSYVPDNFPAAAHHNVVSALEESAARLGYSYQSGVTMSVDGFYSENRILEGRRTKSMSHSGFILSGMEDNLSDAKKLGVRNIEMEMGTVLTLTTLWGMRGGGVCLVSDVAPWRETEEIIDAETGMERCIEVAVEALRKIIESDIRTHR</sequence>
<dbReference type="Proteomes" id="UP000716004">
    <property type="component" value="Unassembled WGS sequence"/>
</dbReference>